<dbReference type="EMBL" id="JABDTM020028910">
    <property type="protein sequence ID" value="KAH0808282.1"/>
    <property type="molecule type" value="Genomic_DNA"/>
</dbReference>
<evidence type="ECO:0000313" key="1">
    <source>
        <dbReference type="EMBL" id="KAH0808282.1"/>
    </source>
</evidence>
<accession>A0A8J6L6J3</accession>
<evidence type="ECO:0000313" key="2">
    <source>
        <dbReference type="Proteomes" id="UP000719412"/>
    </source>
</evidence>
<protein>
    <recommendedName>
        <fullName evidence="3">Tc1-like transposase DDE domain-containing protein</fullName>
    </recommendedName>
</protein>
<dbReference type="InterPro" id="IPR036397">
    <property type="entry name" value="RNaseH_sf"/>
</dbReference>
<sequence>MRIGILTNGVKFCSPTKALFCVNTIDGRKENGDVEENDNPNDIACPHISRCVTNFLTETGITKMDWPAKSPDVNTIEHVWDMLGKRVKARIPPPQTTQALQTMLLEEWDNLPQELIDNNIRSMPRWCDGAPGHFPRPPTPIPPHIHRHTQHLYTHGRLFPTGLEPVLTSRWWSKECRSSFHHPTVSP</sequence>
<gene>
    <name evidence="1" type="ORF">GEV33_014509</name>
</gene>
<dbReference type="Proteomes" id="UP000719412">
    <property type="component" value="Unassembled WGS sequence"/>
</dbReference>
<dbReference type="GO" id="GO:0003676">
    <property type="term" value="F:nucleic acid binding"/>
    <property type="evidence" value="ECO:0007669"/>
    <property type="project" value="InterPro"/>
</dbReference>
<comment type="caution">
    <text evidence="1">The sequence shown here is derived from an EMBL/GenBank/DDBJ whole genome shotgun (WGS) entry which is preliminary data.</text>
</comment>
<dbReference type="AlphaFoldDB" id="A0A8J6L6J3"/>
<evidence type="ECO:0008006" key="3">
    <source>
        <dbReference type="Google" id="ProtNLM"/>
    </source>
</evidence>
<reference evidence="1" key="1">
    <citation type="journal article" date="2020" name="J Insects Food Feed">
        <title>The yellow mealworm (Tenebrio molitor) genome: a resource for the emerging insects as food and feed industry.</title>
        <authorList>
            <person name="Eriksson T."/>
            <person name="Andere A."/>
            <person name="Kelstrup H."/>
            <person name="Emery V."/>
            <person name="Picard C."/>
        </authorList>
    </citation>
    <scope>NUCLEOTIDE SEQUENCE</scope>
    <source>
        <strain evidence="1">Stoneville</strain>
        <tissue evidence="1">Whole head</tissue>
    </source>
</reference>
<proteinExistence type="predicted"/>
<keyword evidence="2" id="KW-1185">Reference proteome</keyword>
<name>A0A8J6L6J3_TENMO</name>
<dbReference type="Gene3D" id="3.30.420.10">
    <property type="entry name" value="Ribonuclease H-like superfamily/Ribonuclease H"/>
    <property type="match status" value="1"/>
</dbReference>
<reference evidence="1" key="2">
    <citation type="submission" date="2021-08" db="EMBL/GenBank/DDBJ databases">
        <authorList>
            <person name="Eriksson T."/>
        </authorList>
    </citation>
    <scope>NUCLEOTIDE SEQUENCE</scope>
    <source>
        <strain evidence="1">Stoneville</strain>
        <tissue evidence="1">Whole head</tissue>
    </source>
</reference>
<organism evidence="1 2">
    <name type="scientific">Tenebrio molitor</name>
    <name type="common">Yellow mealworm beetle</name>
    <dbReference type="NCBI Taxonomy" id="7067"/>
    <lineage>
        <taxon>Eukaryota</taxon>
        <taxon>Metazoa</taxon>
        <taxon>Ecdysozoa</taxon>
        <taxon>Arthropoda</taxon>
        <taxon>Hexapoda</taxon>
        <taxon>Insecta</taxon>
        <taxon>Pterygota</taxon>
        <taxon>Neoptera</taxon>
        <taxon>Endopterygota</taxon>
        <taxon>Coleoptera</taxon>
        <taxon>Polyphaga</taxon>
        <taxon>Cucujiformia</taxon>
        <taxon>Tenebrionidae</taxon>
        <taxon>Tenebrio</taxon>
    </lineage>
</organism>